<comment type="similarity">
    <text evidence="2 6">Belongs to the drug/metabolite transporter (DMT) superfamily. Plant drug/metabolite exporter (P-DME) (TC 2.A.7.4) family.</text>
</comment>
<dbReference type="GO" id="GO:0022857">
    <property type="term" value="F:transmembrane transporter activity"/>
    <property type="evidence" value="ECO:0007669"/>
    <property type="project" value="InterPro"/>
</dbReference>
<proteinExistence type="inferred from homology"/>
<feature type="transmembrane region" description="Helical" evidence="6">
    <location>
        <begin position="289"/>
        <end position="307"/>
    </location>
</feature>
<dbReference type="EMBL" id="JADFTS010000005">
    <property type="protein sequence ID" value="KAF9606969.1"/>
    <property type="molecule type" value="Genomic_DNA"/>
</dbReference>
<dbReference type="GO" id="GO:0016020">
    <property type="term" value="C:membrane"/>
    <property type="evidence" value="ECO:0007669"/>
    <property type="project" value="UniProtKB-SubCell"/>
</dbReference>
<dbReference type="Pfam" id="PF00892">
    <property type="entry name" value="EamA"/>
    <property type="match status" value="2"/>
</dbReference>
<reference evidence="8 9" key="1">
    <citation type="submission" date="2020-10" db="EMBL/GenBank/DDBJ databases">
        <title>The Coptis chinensis genome and diversification of protoberbering-type alkaloids.</title>
        <authorList>
            <person name="Wang B."/>
            <person name="Shu S."/>
            <person name="Song C."/>
            <person name="Liu Y."/>
        </authorList>
    </citation>
    <scope>NUCLEOTIDE SEQUENCE [LARGE SCALE GENOMIC DNA]</scope>
    <source>
        <strain evidence="8">HL-2020</strain>
        <tissue evidence="8">Leaf</tissue>
    </source>
</reference>
<dbReference type="PANTHER" id="PTHR31218">
    <property type="entry name" value="WAT1-RELATED PROTEIN"/>
    <property type="match status" value="1"/>
</dbReference>
<dbReference type="InterPro" id="IPR037185">
    <property type="entry name" value="EmrE-like"/>
</dbReference>
<feature type="transmembrane region" description="Helical" evidence="6">
    <location>
        <begin position="41"/>
        <end position="61"/>
    </location>
</feature>
<feature type="transmembrane region" description="Helical" evidence="6">
    <location>
        <begin position="136"/>
        <end position="154"/>
    </location>
</feature>
<dbReference type="Proteomes" id="UP000631114">
    <property type="component" value="Unassembled WGS sequence"/>
</dbReference>
<feature type="transmembrane region" description="Helical" evidence="6">
    <location>
        <begin position="231"/>
        <end position="250"/>
    </location>
</feature>
<evidence type="ECO:0000256" key="1">
    <source>
        <dbReference type="ARBA" id="ARBA00004141"/>
    </source>
</evidence>
<dbReference type="InterPro" id="IPR000620">
    <property type="entry name" value="EamA_dom"/>
</dbReference>
<keyword evidence="9" id="KW-1185">Reference proteome</keyword>
<protein>
    <recommendedName>
        <fullName evidence="6">WAT1-related protein</fullName>
    </recommendedName>
</protein>
<feature type="domain" description="EamA" evidence="7">
    <location>
        <begin position="180"/>
        <end position="306"/>
    </location>
</feature>
<evidence type="ECO:0000313" key="9">
    <source>
        <dbReference type="Proteomes" id="UP000631114"/>
    </source>
</evidence>
<feature type="transmembrane region" description="Helical" evidence="6">
    <location>
        <begin position="73"/>
        <end position="96"/>
    </location>
</feature>
<evidence type="ECO:0000256" key="6">
    <source>
        <dbReference type="RuleBase" id="RU363077"/>
    </source>
</evidence>
<sequence length="341" mass="37323">MGWRDFSWDLIPFVAMITVECTDVGQTTLSKAAMSRGMSPFVYVVYSNAVGTLLLFPSFMIQRRKHPSLTFSLLWKCFLLGLIGICVGQILGFIGIRYSSPTLASAMGNLIPAFTFLLAIIFRMEILDLRKSSSQTKSLGVIVSISGAFIVTLYNGPPIVIIPSPSDVPDHIQLSSQSNWAIGGLFLAATVKEHSSQMTIIFFYCFFGTFQCAIFSFFAERNSNAWMLKPGIELIAIVYSAICGSVYRSIIHTWALNQKGPVYVSMFRPSGIVIAVAMGVTFLGDTFHIGSVIGAVVIAVGFYAVMWGKAKEREMVETNGVCISDPLTQTVPLLPNNVMDP</sequence>
<evidence type="ECO:0000256" key="5">
    <source>
        <dbReference type="ARBA" id="ARBA00023136"/>
    </source>
</evidence>
<dbReference type="SUPFAM" id="SSF103481">
    <property type="entry name" value="Multidrug resistance efflux transporter EmrE"/>
    <property type="match status" value="2"/>
</dbReference>
<evidence type="ECO:0000256" key="4">
    <source>
        <dbReference type="ARBA" id="ARBA00022989"/>
    </source>
</evidence>
<feature type="domain" description="EamA" evidence="7">
    <location>
        <begin position="27"/>
        <end position="152"/>
    </location>
</feature>
<evidence type="ECO:0000259" key="7">
    <source>
        <dbReference type="Pfam" id="PF00892"/>
    </source>
</evidence>
<gene>
    <name evidence="8" type="ORF">IFM89_030267</name>
</gene>
<evidence type="ECO:0000256" key="3">
    <source>
        <dbReference type="ARBA" id="ARBA00022692"/>
    </source>
</evidence>
<dbReference type="OrthoDB" id="1728340at2759"/>
<dbReference type="AlphaFoldDB" id="A0A835LXN3"/>
<feature type="transmembrane region" description="Helical" evidence="6">
    <location>
        <begin position="198"/>
        <end position="219"/>
    </location>
</feature>
<accession>A0A835LXN3</accession>
<name>A0A835LXN3_9MAGN</name>
<dbReference type="InterPro" id="IPR030184">
    <property type="entry name" value="WAT1-related"/>
</dbReference>
<evidence type="ECO:0000313" key="8">
    <source>
        <dbReference type="EMBL" id="KAF9606969.1"/>
    </source>
</evidence>
<evidence type="ECO:0000256" key="2">
    <source>
        <dbReference type="ARBA" id="ARBA00007635"/>
    </source>
</evidence>
<keyword evidence="5 6" id="KW-0472">Membrane</keyword>
<keyword evidence="4 6" id="KW-1133">Transmembrane helix</keyword>
<comment type="caution">
    <text evidence="8">The sequence shown here is derived from an EMBL/GenBank/DDBJ whole genome shotgun (WGS) entry which is preliminary data.</text>
</comment>
<organism evidence="8 9">
    <name type="scientific">Coptis chinensis</name>
    <dbReference type="NCBI Taxonomy" id="261450"/>
    <lineage>
        <taxon>Eukaryota</taxon>
        <taxon>Viridiplantae</taxon>
        <taxon>Streptophyta</taxon>
        <taxon>Embryophyta</taxon>
        <taxon>Tracheophyta</taxon>
        <taxon>Spermatophyta</taxon>
        <taxon>Magnoliopsida</taxon>
        <taxon>Ranunculales</taxon>
        <taxon>Ranunculaceae</taxon>
        <taxon>Coptidoideae</taxon>
        <taxon>Coptis</taxon>
    </lineage>
</organism>
<comment type="subcellular location">
    <subcellularLocation>
        <location evidence="1 6">Membrane</location>
        <topology evidence="1 6">Multi-pass membrane protein</topology>
    </subcellularLocation>
</comment>
<keyword evidence="3 6" id="KW-0812">Transmembrane</keyword>
<feature type="transmembrane region" description="Helical" evidence="6">
    <location>
        <begin position="102"/>
        <end position="124"/>
    </location>
</feature>